<sequence length="112" mass="13186">MVSKRQLEKEKKYLAKKRKDKKKKAKKVDTVSLKTPENEENQPQESIEIIDNDIDTYLQENSIDPAFHEVFKKFYAEPAIQQESEPQEESQQEQEIAQETILKNSQDLLFSN</sequence>
<keyword evidence="3" id="KW-1185">Reference proteome</keyword>
<comment type="caution">
    <text evidence="2">The sequence shown here is derived from an EMBL/GenBank/DDBJ whole genome shotgun (WGS) entry which is preliminary data.</text>
</comment>
<evidence type="ECO:0000313" key="2">
    <source>
        <dbReference type="EMBL" id="CAG9317867.1"/>
    </source>
</evidence>
<feature type="compositionally biased region" description="Basic and acidic residues" evidence="1">
    <location>
        <begin position="1"/>
        <end position="13"/>
    </location>
</feature>
<gene>
    <name evidence="2" type="ORF">BSTOLATCC_MIC19105</name>
</gene>
<evidence type="ECO:0000313" key="3">
    <source>
        <dbReference type="Proteomes" id="UP001162131"/>
    </source>
</evidence>
<evidence type="ECO:0000256" key="1">
    <source>
        <dbReference type="SAM" id="MobiDB-lite"/>
    </source>
</evidence>
<dbReference type="EMBL" id="CAJZBQ010000018">
    <property type="protein sequence ID" value="CAG9317867.1"/>
    <property type="molecule type" value="Genomic_DNA"/>
</dbReference>
<dbReference type="AlphaFoldDB" id="A0AAU9J2V3"/>
<accession>A0AAU9J2V3</accession>
<organism evidence="2 3">
    <name type="scientific">Blepharisma stoltei</name>
    <dbReference type="NCBI Taxonomy" id="1481888"/>
    <lineage>
        <taxon>Eukaryota</taxon>
        <taxon>Sar</taxon>
        <taxon>Alveolata</taxon>
        <taxon>Ciliophora</taxon>
        <taxon>Postciliodesmatophora</taxon>
        <taxon>Heterotrichea</taxon>
        <taxon>Heterotrichida</taxon>
        <taxon>Blepharismidae</taxon>
        <taxon>Blepharisma</taxon>
    </lineage>
</organism>
<feature type="region of interest" description="Disordered" evidence="1">
    <location>
        <begin position="1"/>
        <end position="45"/>
    </location>
</feature>
<dbReference type="Proteomes" id="UP001162131">
    <property type="component" value="Unassembled WGS sequence"/>
</dbReference>
<feature type="compositionally biased region" description="Basic residues" evidence="1">
    <location>
        <begin position="14"/>
        <end position="26"/>
    </location>
</feature>
<name>A0AAU9J2V3_9CILI</name>
<proteinExistence type="predicted"/>
<reference evidence="2" key="1">
    <citation type="submission" date="2021-09" db="EMBL/GenBank/DDBJ databases">
        <authorList>
            <consortium name="AG Swart"/>
            <person name="Singh M."/>
            <person name="Singh A."/>
            <person name="Seah K."/>
            <person name="Emmerich C."/>
        </authorList>
    </citation>
    <scope>NUCLEOTIDE SEQUENCE</scope>
    <source>
        <strain evidence="2">ATCC30299</strain>
    </source>
</reference>
<protein>
    <submittedName>
        <fullName evidence="2">Uncharacterized protein</fullName>
    </submittedName>
</protein>